<gene>
    <name evidence="2" type="ORF">FHS40_000930</name>
</gene>
<proteinExistence type="predicted"/>
<keyword evidence="1" id="KW-0812">Transmembrane</keyword>
<dbReference type="OrthoDB" id="4243960at2"/>
<accession>A0A7W8EQN4</accession>
<sequence length="342" mass="35820">MSLAELASMAVTAMTTGVASGAGTAVVDEVRELVRGRLEGSDEGRGALRRLDAEPRPEGAADDVRARLTALLEEDPELARRLQAALEPDVPPPPAAPPTVHQQITIGGSANHSTIVIGPVELPRTRGVLIALTGIGVVLAVLLVLGFRTVLQSLTDDDGGGPQGSDGKRVTALKNASDVNAILPDSGTLPGGWVITDPPDVKKGAIDDDCGSSCTGVLFSGTVRHEMEPSDGAYFAVETYDTAEHAAARFKAAREDQNRNTGAYEPMSIEPVGDESMAYRKKIVNASEAEAGARVGTVVTWVVHRAGSSSLDPGDLNVLTRMLAERAQQAQNGEKPFARAEF</sequence>
<feature type="transmembrane region" description="Helical" evidence="1">
    <location>
        <begin position="128"/>
        <end position="147"/>
    </location>
</feature>
<dbReference type="Proteomes" id="UP000549009">
    <property type="component" value="Unassembled WGS sequence"/>
</dbReference>
<protein>
    <submittedName>
        <fullName evidence="2">Uncharacterized protein</fullName>
    </submittedName>
</protein>
<reference evidence="2 3" key="1">
    <citation type="submission" date="2020-08" db="EMBL/GenBank/DDBJ databases">
        <title>Genomic Encyclopedia of Type Strains, Phase III (KMG-III): the genomes of soil and plant-associated and newly described type strains.</title>
        <authorList>
            <person name="Whitman W."/>
        </authorList>
    </citation>
    <scope>NUCLEOTIDE SEQUENCE [LARGE SCALE GENOMIC DNA]</scope>
    <source>
        <strain evidence="2 3">CECT 3146</strain>
    </source>
</reference>
<comment type="caution">
    <text evidence="2">The sequence shown here is derived from an EMBL/GenBank/DDBJ whole genome shotgun (WGS) entry which is preliminary data.</text>
</comment>
<dbReference type="AlphaFoldDB" id="A0A7W8EQN4"/>
<keyword evidence="1" id="KW-1133">Transmembrane helix</keyword>
<organism evidence="2 3">
    <name type="scientific">Streptomyces spectabilis</name>
    <dbReference type="NCBI Taxonomy" id="68270"/>
    <lineage>
        <taxon>Bacteria</taxon>
        <taxon>Bacillati</taxon>
        <taxon>Actinomycetota</taxon>
        <taxon>Actinomycetes</taxon>
        <taxon>Kitasatosporales</taxon>
        <taxon>Streptomycetaceae</taxon>
        <taxon>Streptomyces</taxon>
    </lineage>
</organism>
<evidence type="ECO:0000313" key="3">
    <source>
        <dbReference type="Proteomes" id="UP000549009"/>
    </source>
</evidence>
<keyword evidence="3" id="KW-1185">Reference proteome</keyword>
<evidence type="ECO:0000313" key="2">
    <source>
        <dbReference type="EMBL" id="MBB5101877.1"/>
    </source>
</evidence>
<dbReference type="RefSeq" id="WP_150514573.1">
    <property type="nucleotide sequence ID" value="NZ_BMSQ01000012.1"/>
</dbReference>
<dbReference type="EMBL" id="JACHJD010000002">
    <property type="protein sequence ID" value="MBB5101877.1"/>
    <property type="molecule type" value="Genomic_DNA"/>
</dbReference>
<evidence type="ECO:0000256" key="1">
    <source>
        <dbReference type="SAM" id="Phobius"/>
    </source>
</evidence>
<name>A0A7W8EQN4_STRST</name>
<keyword evidence="1" id="KW-0472">Membrane</keyword>